<protein>
    <submittedName>
        <fullName evidence="5">MucBP domain-containing protein</fullName>
    </submittedName>
</protein>
<feature type="domain" description="MucBP" evidence="4">
    <location>
        <begin position="554"/>
        <end position="615"/>
    </location>
</feature>
<dbReference type="InterPro" id="IPR001611">
    <property type="entry name" value="Leu-rich_rpt"/>
</dbReference>
<feature type="domain" description="MucBP" evidence="4">
    <location>
        <begin position="688"/>
        <end position="750"/>
    </location>
</feature>
<feature type="region of interest" description="Disordered" evidence="3">
    <location>
        <begin position="1031"/>
        <end position="1073"/>
    </location>
</feature>
<organism evidence="5 6">
    <name type="scientific">Lactiplantibacillus songbeiensis</name>
    <dbReference type="NCBI Taxonomy" id="2559920"/>
    <lineage>
        <taxon>Bacteria</taxon>
        <taxon>Bacillati</taxon>
        <taxon>Bacillota</taxon>
        <taxon>Bacilli</taxon>
        <taxon>Lactobacillales</taxon>
        <taxon>Lactobacillaceae</taxon>
        <taxon>Lactiplantibacillus</taxon>
    </lineage>
</organism>
<evidence type="ECO:0000313" key="6">
    <source>
        <dbReference type="Proteomes" id="UP001597188"/>
    </source>
</evidence>
<dbReference type="NCBIfam" id="TIGR03715">
    <property type="entry name" value="KxYKxGKxW"/>
    <property type="match status" value="1"/>
</dbReference>
<feature type="domain" description="MucBP" evidence="4">
    <location>
        <begin position="621"/>
        <end position="683"/>
    </location>
</feature>
<feature type="domain" description="MucBP" evidence="4">
    <location>
        <begin position="889"/>
        <end position="951"/>
    </location>
</feature>
<comment type="caution">
    <text evidence="5">The sequence shown here is derived from an EMBL/GenBank/DDBJ whole genome shotgun (WGS) entry which is preliminary data.</text>
</comment>
<name>A0ABW4C260_9LACO</name>
<accession>A0ABW4C260</accession>
<feature type="domain" description="MucBP" evidence="4">
    <location>
        <begin position="487"/>
        <end position="549"/>
    </location>
</feature>
<dbReference type="Pfam" id="PF06458">
    <property type="entry name" value="MucBP"/>
    <property type="match status" value="8"/>
</dbReference>
<dbReference type="Pfam" id="PF19258">
    <property type="entry name" value="KxYKxGKxW_sig"/>
    <property type="match status" value="1"/>
</dbReference>
<dbReference type="SUPFAM" id="SSF52058">
    <property type="entry name" value="L domain-like"/>
    <property type="match status" value="1"/>
</dbReference>
<evidence type="ECO:0000313" key="5">
    <source>
        <dbReference type="EMBL" id="MFD1420880.1"/>
    </source>
</evidence>
<dbReference type="InterPro" id="IPR009459">
    <property type="entry name" value="MucBP_dom"/>
</dbReference>
<keyword evidence="6" id="KW-1185">Reference proteome</keyword>
<feature type="compositionally biased region" description="Low complexity" evidence="3">
    <location>
        <begin position="87"/>
        <end position="138"/>
    </location>
</feature>
<dbReference type="RefSeq" id="WP_223876776.1">
    <property type="nucleotide sequence ID" value="NZ_BJDL01000009.1"/>
</dbReference>
<dbReference type="Gene3D" id="3.80.10.10">
    <property type="entry name" value="Ribonuclease Inhibitor"/>
    <property type="match status" value="1"/>
</dbReference>
<feature type="compositionally biased region" description="Polar residues" evidence="3">
    <location>
        <begin position="70"/>
        <end position="86"/>
    </location>
</feature>
<feature type="compositionally biased region" description="Low complexity" evidence="3">
    <location>
        <begin position="159"/>
        <end position="171"/>
    </location>
</feature>
<sequence length="1146" mass="121811">MKQHFKMYKKGKKWLVAGIATSFLVFGSSDLIGRADTATSTPAKTNDAAEQVTETPAATKTVPLKGESASPATASVDQSSSTSVPTTETQSSAGSDSSSASSATSETSTQSATSATSTVSSDNASEANSNQSQSSAQPEETEQSVSSEAGSAQPAADKSAASNVTSAAATTPQDISANTPDVNQIKTVTPMRMRALAQPLTKAADETIDQWMPNKTLQTAILNALNKGNYGKTWASVADIQQSDLLLLDKLDMSTYLTYIDGKSSFSLEGLQYASNLTDLNLANDLDSNKYFRGDITDISPLASLKNLTRLQLVLQRVSDITPLANLTKLVDLNLSNNEIADFSSLNAAQYTKYFYYAAQNVLADVVYIPTTGKYTVTSPVKPPKGVTFHLDTPVNGKAIFVVSANQPDASVRLYYNGGTDTLTGDQLSYQVTKNQVMPGPASIPNFQYAIIQNPYAYYMMSTFLDASGSDIAELFIPYIVANYAKDVTVNYVDEQGNTLAPSETLSGLIGENYTATAKTLTGYQLDDQPTTITGAFSDVEQTVNFVYKMAYSTVTVHYQDASGQTIKPDVTVTGQIGTDFAIDYPSILGYTYASTQGNATGTYGDQPTEVTFVYNAAYSTVTVHYQNAAGDTIKASTTVTGQIGTDYAIDYPTILGYTYDATQGNATGTYGDTPITIVFIYKEAYSTVTVHYVDLQGRSIRADQVLTGQIGTSFDINYPEILGYTYQTTHGETTGTYGDTPSTVTFIYQAAYSSVLVHYQTADGQSIQPDATITGQIGTDYQLTAPDILGYRYQSTQGNASGTYGNTPAEVTFIYTVAKSTVTVHYKDAAGQTLQADTVLTGQVGASYQVTVPTLSGYRYQSTQGNATGTYGETPIEVTFIYDQAHSTVTVHYQDEAGQTLQADTVLTGQVGSTYQLTVPDIDGYTYLATRAQTSGVYGEMPIEVTFVYRANAVTPPVVTPDQATTITVHYVTAAGTQLAADKLFTGKPGDPYATTAAIISGYQLIAQPTNASGVLGTDDFEVTYVYEPATDTGVGDQINPDDGDDVDNQQPEPGKPGTKPTAKQPVTPGQPTTEALAARITPTAKAQVTKVKLQPASTGKTPAATPHAVATLPQTDEAKSSPAWGLAILGSLLGLAGLKRRRHN</sequence>
<feature type="region of interest" description="Disordered" evidence="3">
    <location>
        <begin position="37"/>
        <end position="183"/>
    </location>
</feature>
<gene>
    <name evidence="5" type="ORF">ACFQ5L_07920</name>
</gene>
<feature type="domain" description="MucBP" evidence="4">
    <location>
        <begin position="967"/>
        <end position="1029"/>
    </location>
</feature>
<dbReference type="Proteomes" id="UP001597188">
    <property type="component" value="Unassembled WGS sequence"/>
</dbReference>
<dbReference type="Gene3D" id="3.10.20.320">
    <property type="entry name" value="Putative peptidoglycan bound protein (lpxtg motif)"/>
    <property type="match status" value="8"/>
</dbReference>
<dbReference type="InterPro" id="IPR022263">
    <property type="entry name" value="KxYKxGKxW"/>
</dbReference>
<evidence type="ECO:0000259" key="4">
    <source>
        <dbReference type="Pfam" id="PF06458"/>
    </source>
</evidence>
<feature type="domain" description="MucBP" evidence="4">
    <location>
        <begin position="756"/>
        <end position="817"/>
    </location>
</feature>
<evidence type="ECO:0000256" key="2">
    <source>
        <dbReference type="ARBA" id="ARBA00022737"/>
    </source>
</evidence>
<keyword evidence="1" id="KW-0732">Signal</keyword>
<dbReference type="PROSITE" id="PS51450">
    <property type="entry name" value="LRR"/>
    <property type="match status" value="1"/>
</dbReference>
<reference evidence="6" key="1">
    <citation type="journal article" date="2019" name="Int. J. Syst. Evol. Microbiol.">
        <title>The Global Catalogue of Microorganisms (GCM) 10K type strain sequencing project: providing services to taxonomists for standard genome sequencing and annotation.</title>
        <authorList>
            <consortium name="The Broad Institute Genomics Platform"/>
            <consortium name="The Broad Institute Genome Sequencing Center for Infectious Disease"/>
            <person name="Wu L."/>
            <person name="Ma J."/>
        </authorList>
    </citation>
    <scope>NUCLEOTIDE SEQUENCE [LARGE SCALE GENOMIC DNA]</scope>
    <source>
        <strain evidence="6">CCM 8931</strain>
    </source>
</reference>
<dbReference type="EMBL" id="JBHTOJ010000017">
    <property type="protein sequence ID" value="MFD1420880.1"/>
    <property type="molecule type" value="Genomic_DNA"/>
</dbReference>
<dbReference type="InterPro" id="IPR032675">
    <property type="entry name" value="LRR_dom_sf"/>
</dbReference>
<feature type="compositionally biased region" description="Polar residues" evidence="3">
    <location>
        <begin position="172"/>
        <end position="183"/>
    </location>
</feature>
<keyword evidence="2" id="KW-0677">Repeat</keyword>
<evidence type="ECO:0000256" key="1">
    <source>
        <dbReference type="ARBA" id="ARBA00022729"/>
    </source>
</evidence>
<evidence type="ECO:0000256" key="3">
    <source>
        <dbReference type="SAM" id="MobiDB-lite"/>
    </source>
</evidence>
<proteinExistence type="predicted"/>
<feature type="domain" description="MucBP" evidence="4">
    <location>
        <begin position="822"/>
        <end position="883"/>
    </location>
</feature>